<name>A0ABT5HFU6_9CAUL</name>
<evidence type="ECO:0000313" key="1">
    <source>
        <dbReference type="EMBL" id="MDC7675136.1"/>
    </source>
</evidence>
<evidence type="ECO:0008006" key="3">
    <source>
        <dbReference type="Google" id="ProtNLM"/>
    </source>
</evidence>
<keyword evidence="2" id="KW-1185">Reference proteome</keyword>
<accession>A0ABT5HFU6</accession>
<comment type="caution">
    <text evidence="1">The sequence shown here is derived from an EMBL/GenBank/DDBJ whole genome shotgun (WGS) entry which is preliminary data.</text>
</comment>
<protein>
    <recommendedName>
        <fullName evidence="3">HTH deoR-type domain-containing protein</fullName>
    </recommendedName>
</protein>
<proteinExistence type="predicted"/>
<sequence>MSPLKTGRLLGRKKAADEVRRIASTVSDALREDFGDSPSAIKQIGRITGASLNTIANWYRARNMPSSNHLLVLARSSPTILVFVVREIGGDDLVDAFETFSRRRTSTEVSSTPPFVRSINVSNNGTLNGTISLNRRQTWFVSELSKGHACDARNIVNYWKVSIRTARRDLAELLRHKRIRYIGAKRKGMYEIQGLGGSP</sequence>
<evidence type="ECO:0000313" key="2">
    <source>
        <dbReference type="Proteomes" id="UP001218579"/>
    </source>
</evidence>
<reference evidence="1 2" key="1">
    <citation type="submission" date="2023-01" db="EMBL/GenBank/DDBJ databases">
        <title>Novel species of the genus Asticcacaulis isolated from rivers.</title>
        <authorList>
            <person name="Lu H."/>
        </authorList>
    </citation>
    <scope>NUCLEOTIDE SEQUENCE [LARGE SCALE GENOMIC DNA]</scope>
    <source>
        <strain evidence="1 2">LKC15W</strain>
    </source>
</reference>
<dbReference type="RefSeq" id="WP_272743448.1">
    <property type="nucleotide sequence ID" value="NZ_JAQQKV010000001.1"/>
</dbReference>
<organism evidence="1 2">
    <name type="scientific">Asticcacaulis machinosus</name>
    <dbReference type="NCBI Taxonomy" id="2984211"/>
    <lineage>
        <taxon>Bacteria</taxon>
        <taxon>Pseudomonadati</taxon>
        <taxon>Pseudomonadota</taxon>
        <taxon>Alphaproteobacteria</taxon>
        <taxon>Caulobacterales</taxon>
        <taxon>Caulobacteraceae</taxon>
        <taxon>Asticcacaulis</taxon>
    </lineage>
</organism>
<gene>
    <name evidence="1" type="ORF">PQU98_03280</name>
</gene>
<dbReference type="Proteomes" id="UP001218579">
    <property type="component" value="Unassembled WGS sequence"/>
</dbReference>
<dbReference type="EMBL" id="JAQQKV010000001">
    <property type="protein sequence ID" value="MDC7675136.1"/>
    <property type="molecule type" value="Genomic_DNA"/>
</dbReference>